<gene>
    <name evidence="16" type="primary">tolQ_2</name>
    <name evidence="16" type="ORF">LMG28138_01558</name>
</gene>
<comment type="similarity">
    <text evidence="12">Belongs to the exbB/tolQ family.</text>
</comment>
<keyword evidence="6" id="KW-0997">Cell inner membrane</keyword>
<keyword evidence="4 12" id="KW-0813">Transport</keyword>
<evidence type="ECO:0000256" key="6">
    <source>
        <dbReference type="ARBA" id="ARBA00022519"/>
    </source>
</evidence>
<dbReference type="PANTHER" id="PTHR30625:SF14">
    <property type="entry name" value="BIOPOLYMER TRANSPORT PROTEIN EXBB"/>
    <property type="match status" value="1"/>
</dbReference>
<name>A0A6S7AZP5_9BURK</name>
<evidence type="ECO:0000256" key="10">
    <source>
        <dbReference type="ARBA" id="ARBA00023136"/>
    </source>
</evidence>
<keyword evidence="7 14" id="KW-0812">Transmembrane</keyword>
<keyword evidence="8 12" id="KW-0653">Protein transport</keyword>
<comment type="subcellular location">
    <subcellularLocation>
        <location evidence="1">Cell inner membrane</location>
        <topology evidence="1">Multi-pass membrane protein</topology>
    </subcellularLocation>
    <subcellularLocation>
        <location evidence="12">Membrane</location>
        <topology evidence="12">Multi-pass membrane protein</topology>
    </subcellularLocation>
</comment>
<protein>
    <recommendedName>
        <fullName evidence="3">Biopolymer transport protein ExbB</fullName>
    </recommendedName>
</protein>
<dbReference type="GO" id="GO:0005886">
    <property type="term" value="C:plasma membrane"/>
    <property type="evidence" value="ECO:0007669"/>
    <property type="project" value="UniProtKB-SubCell"/>
</dbReference>
<evidence type="ECO:0000256" key="14">
    <source>
        <dbReference type="SAM" id="Phobius"/>
    </source>
</evidence>
<dbReference type="EMBL" id="CADIKM010000005">
    <property type="protein sequence ID" value="CAB3783031.1"/>
    <property type="molecule type" value="Genomic_DNA"/>
</dbReference>
<feature type="domain" description="MotA/TolQ/ExbB proton channel" evidence="15">
    <location>
        <begin position="100"/>
        <end position="206"/>
    </location>
</feature>
<dbReference type="PANTHER" id="PTHR30625">
    <property type="entry name" value="PROTEIN TOLQ"/>
    <property type="match status" value="1"/>
</dbReference>
<evidence type="ECO:0000256" key="5">
    <source>
        <dbReference type="ARBA" id="ARBA00022475"/>
    </source>
</evidence>
<evidence type="ECO:0000256" key="8">
    <source>
        <dbReference type="ARBA" id="ARBA00022927"/>
    </source>
</evidence>
<dbReference type="AlphaFoldDB" id="A0A6S7AZP5"/>
<comment type="function">
    <text evidence="11">Involved in the TonB-dependent energy-dependent transport of various receptor-bound substrates. Protects ExbD from proteolytic degradation and functionally stabilizes TonB.</text>
</comment>
<keyword evidence="10 14" id="KW-0472">Membrane</keyword>
<evidence type="ECO:0000256" key="12">
    <source>
        <dbReference type="RuleBase" id="RU004057"/>
    </source>
</evidence>
<keyword evidence="5" id="KW-1003">Cell membrane</keyword>
<accession>A0A6S7AZP5</accession>
<proteinExistence type="inferred from homology"/>
<evidence type="ECO:0000313" key="16">
    <source>
        <dbReference type="EMBL" id="CAB3783031.1"/>
    </source>
</evidence>
<keyword evidence="9 14" id="KW-1133">Transmembrane helix</keyword>
<comment type="subunit">
    <text evidence="2">The accessory proteins ExbB and ExbD seem to form a complex with TonB.</text>
</comment>
<sequence>MQSYGIAHVWAEGDIVTHAIGILLAAMSIISWTVIVLKLVQLWRVQRITQRTEAQFWNASDYTSGLQALDSVPNNPYAALASSGHDAAVHHAASAPQLRDRHDISEWVTRALKNSIDDTIARLQGGLAVVGSIGSVAPFVGLFGTVWGIYHALLSIGASGQASLDKVAGPVGEALIMTAFGLFVAIPAVLGYNMLTRGNKSFVTRLNRFAHALHALLVTGGHVGSENFGVSGNLGLNLGIGKPAGAGGMGAHGAKRGVSAAKQATSGTSGTSATSATSATH</sequence>
<evidence type="ECO:0000256" key="13">
    <source>
        <dbReference type="SAM" id="MobiDB-lite"/>
    </source>
</evidence>
<dbReference type="InterPro" id="IPR002898">
    <property type="entry name" value="MotA_ExbB_proton_chnl"/>
</dbReference>
<evidence type="ECO:0000256" key="3">
    <source>
        <dbReference type="ARBA" id="ARBA00022093"/>
    </source>
</evidence>
<dbReference type="Proteomes" id="UP000494115">
    <property type="component" value="Unassembled WGS sequence"/>
</dbReference>
<evidence type="ECO:0000256" key="9">
    <source>
        <dbReference type="ARBA" id="ARBA00022989"/>
    </source>
</evidence>
<evidence type="ECO:0000256" key="11">
    <source>
        <dbReference type="ARBA" id="ARBA00024816"/>
    </source>
</evidence>
<evidence type="ECO:0000256" key="1">
    <source>
        <dbReference type="ARBA" id="ARBA00004429"/>
    </source>
</evidence>
<evidence type="ECO:0000256" key="7">
    <source>
        <dbReference type="ARBA" id="ARBA00022692"/>
    </source>
</evidence>
<dbReference type="InterPro" id="IPR050790">
    <property type="entry name" value="ExbB/TolQ_transport"/>
</dbReference>
<evidence type="ECO:0000259" key="15">
    <source>
        <dbReference type="Pfam" id="PF01618"/>
    </source>
</evidence>
<feature type="region of interest" description="Disordered" evidence="13">
    <location>
        <begin position="257"/>
        <end position="281"/>
    </location>
</feature>
<dbReference type="Pfam" id="PF01618">
    <property type="entry name" value="MotA_ExbB"/>
    <property type="match status" value="1"/>
</dbReference>
<dbReference type="GO" id="GO:0017038">
    <property type="term" value="P:protein import"/>
    <property type="evidence" value="ECO:0007669"/>
    <property type="project" value="TreeGrafter"/>
</dbReference>
<feature type="transmembrane region" description="Helical" evidence="14">
    <location>
        <begin position="174"/>
        <end position="195"/>
    </location>
</feature>
<organism evidence="16 17">
    <name type="scientific">Pararobbsia alpina</name>
    <dbReference type="NCBI Taxonomy" id="621374"/>
    <lineage>
        <taxon>Bacteria</taxon>
        <taxon>Pseudomonadati</taxon>
        <taxon>Pseudomonadota</taxon>
        <taxon>Betaproteobacteria</taxon>
        <taxon>Burkholderiales</taxon>
        <taxon>Burkholderiaceae</taxon>
        <taxon>Pararobbsia</taxon>
    </lineage>
</organism>
<evidence type="ECO:0000256" key="4">
    <source>
        <dbReference type="ARBA" id="ARBA00022448"/>
    </source>
</evidence>
<reference evidence="16 17" key="1">
    <citation type="submission" date="2020-04" db="EMBL/GenBank/DDBJ databases">
        <authorList>
            <person name="De Canck E."/>
        </authorList>
    </citation>
    <scope>NUCLEOTIDE SEQUENCE [LARGE SCALE GENOMIC DNA]</scope>
    <source>
        <strain evidence="16 17">LMG 28138</strain>
    </source>
</reference>
<evidence type="ECO:0000256" key="2">
    <source>
        <dbReference type="ARBA" id="ARBA00011471"/>
    </source>
</evidence>
<keyword evidence="17" id="KW-1185">Reference proteome</keyword>
<evidence type="ECO:0000313" key="17">
    <source>
        <dbReference type="Proteomes" id="UP000494115"/>
    </source>
</evidence>
<feature type="transmembrane region" description="Helical" evidence="14">
    <location>
        <begin position="15"/>
        <end position="37"/>
    </location>
</feature>
<feature type="transmembrane region" description="Helical" evidence="14">
    <location>
        <begin position="127"/>
        <end position="154"/>
    </location>
</feature>